<evidence type="ECO:0000313" key="3">
    <source>
        <dbReference type="Proteomes" id="UP000078263"/>
    </source>
</evidence>
<dbReference type="AlphaFoldDB" id="A0A192D7T5"/>
<dbReference type="RefSeq" id="WP_068353636.1">
    <property type="nucleotide sequence ID" value="NZ_CP016033.1"/>
</dbReference>
<protein>
    <submittedName>
        <fullName evidence="2">Acetyltransferase</fullName>
    </submittedName>
</protein>
<sequence>MTAPVLTTERLILRRIGADDLEPHMELLNTPEVMRHLGGVQPREVIAAKHAASRASFAANGYGFMIAEERDGGAMVAHCGLRRVAHPAAPNPEDFEIGWVVRADRWRQGYALEAMRAVIDWGFTAFDAPRIVALTIASNVGSWRLMEKLGMTRRENLDFADPDGGERHIQYAITRRAWEGQGPAADT</sequence>
<dbReference type="GO" id="GO:0016747">
    <property type="term" value="F:acyltransferase activity, transferring groups other than amino-acyl groups"/>
    <property type="evidence" value="ECO:0007669"/>
    <property type="project" value="InterPro"/>
</dbReference>
<dbReference type="Pfam" id="PF13302">
    <property type="entry name" value="Acetyltransf_3"/>
    <property type="match status" value="1"/>
</dbReference>
<dbReference type="KEGG" id="pns:A9D12_04385"/>
<dbReference type="OrthoDB" id="6293260at2"/>
<dbReference type="STRING" id="1112.A9D12_04385"/>
<dbReference type="InterPro" id="IPR000182">
    <property type="entry name" value="GNAT_dom"/>
</dbReference>
<dbReference type="EMBL" id="CP016033">
    <property type="protein sequence ID" value="ANK14086.1"/>
    <property type="molecule type" value="Genomic_DNA"/>
</dbReference>
<dbReference type="PANTHER" id="PTHR43792:SF1">
    <property type="entry name" value="N-ACETYLTRANSFERASE DOMAIN-CONTAINING PROTEIN"/>
    <property type="match status" value="1"/>
</dbReference>
<keyword evidence="2" id="KW-0808">Transferase</keyword>
<dbReference type="PROSITE" id="PS51186">
    <property type="entry name" value="GNAT"/>
    <property type="match status" value="1"/>
</dbReference>
<proteinExistence type="predicted"/>
<dbReference type="InterPro" id="IPR051531">
    <property type="entry name" value="N-acetyltransferase"/>
</dbReference>
<feature type="domain" description="N-acetyltransferase" evidence="1">
    <location>
        <begin position="11"/>
        <end position="176"/>
    </location>
</feature>
<dbReference type="InterPro" id="IPR016181">
    <property type="entry name" value="Acyl_CoA_acyltransferase"/>
</dbReference>
<organism evidence="2 3">
    <name type="scientific">Erythrobacter neustonensis</name>
    <dbReference type="NCBI Taxonomy" id="1112"/>
    <lineage>
        <taxon>Bacteria</taxon>
        <taxon>Pseudomonadati</taxon>
        <taxon>Pseudomonadota</taxon>
        <taxon>Alphaproteobacteria</taxon>
        <taxon>Sphingomonadales</taxon>
        <taxon>Erythrobacteraceae</taxon>
        <taxon>Erythrobacter/Porphyrobacter group</taxon>
        <taxon>Erythrobacter</taxon>
    </lineage>
</organism>
<accession>A0A192D7T5</accession>
<dbReference type="SUPFAM" id="SSF55729">
    <property type="entry name" value="Acyl-CoA N-acyltransferases (Nat)"/>
    <property type="match status" value="1"/>
</dbReference>
<dbReference type="Proteomes" id="UP000078263">
    <property type="component" value="Chromosome"/>
</dbReference>
<evidence type="ECO:0000313" key="2">
    <source>
        <dbReference type="EMBL" id="ANK14086.1"/>
    </source>
</evidence>
<gene>
    <name evidence="2" type="ORF">A9D12_04385</name>
</gene>
<dbReference type="Gene3D" id="3.40.630.30">
    <property type="match status" value="1"/>
</dbReference>
<name>A0A192D7T5_9SPHN</name>
<dbReference type="PANTHER" id="PTHR43792">
    <property type="entry name" value="GNAT FAMILY, PUTATIVE (AFU_ORTHOLOGUE AFUA_3G00765)-RELATED-RELATED"/>
    <property type="match status" value="1"/>
</dbReference>
<evidence type="ECO:0000259" key="1">
    <source>
        <dbReference type="PROSITE" id="PS51186"/>
    </source>
</evidence>
<keyword evidence="3" id="KW-1185">Reference proteome</keyword>
<reference evidence="2 3" key="1">
    <citation type="submission" date="2016-05" db="EMBL/GenBank/DDBJ databases">
        <title>Compelete Genome Sequence of Bacteriochlorophyll-Synthesizing Bacterium Porphyrobacter neustonensis DSM 9434.</title>
        <authorList>
            <person name="Shi X.-L."/>
            <person name="Wu Y.-H."/>
            <person name="Cheng H."/>
            <person name="Xu L."/>
            <person name="Zhang X.-Q."/>
            <person name="Wang C.-S."/>
            <person name="Xu X.-W."/>
        </authorList>
    </citation>
    <scope>NUCLEOTIDE SEQUENCE [LARGE SCALE GENOMIC DNA]</scope>
    <source>
        <strain evidence="2 3">DSM 9434</strain>
    </source>
</reference>